<dbReference type="Proteomes" id="UP000628079">
    <property type="component" value="Unassembled WGS sequence"/>
</dbReference>
<organism evidence="4 5">
    <name type="scientific">Knoellia flava</name>
    <dbReference type="NCBI Taxonomy" id="913969"/>
    <lineage>
        <taxon>Bacteria</taxon>
        <taxon>Bacillati</taxon>
        <taxon>Actinomycetota</taxon>
        <taxon>Actinomycetes</taxon>
        <taxon>Micrococcales</taxon>
        <taxon>Intrasporangiaceae</taxon>
        <taxon>Knoellia</taxon>
    </lineage>
</organism>
<dbReference type="SUPFAM" id="SSF69593">
    <property type="entry name" value="Glycerol-3-phosphate (1)-acyltransferase"/>
    <property type="match status" value="1"/>
</dbReference>
<dbReference type="AlphaFoldDB" id="A0A8H9KR03"/>
<keyword evidence="2 4" id="KW-0012">Acyltransferase</keyword>
<dbReference type="GO" id="GO:0006654">
    <property type="term" value="P:phosphatidic acid biosynthetic process"/>
    <property type="evidence" value="ECO:0007669"/>
    <property type="project" value="TreeGrafter"/>
</dbReference>
<evidence type="ECO:0000259" key="3">
    <source>
        <dbReference type="SMART" id="SM00563"/>
    </source>
</evidence>
<evidence type="ECO:0000256" key="1">
    <source>
        <dbReference type="ARBA" id="ARBA00022679"/>
    </source>
</evidence>
<gene>
    <name evidence="4" type="ORF">GCM10011314_01410</name>
</gene>
<name>A0A8H9KR03_9MICO</name>
<dbReference type="SMART" id="SM00563">
    <property type="entry name" value="PlsC"/>
    <property type="match status" value="1"/>
</dbReference>
<comment type="caution">
    <text evidence="4">The sequence shown here is derived from an EMBL/GenBank/DDBJ whole genome shotgun (WGS) entry which is preliminary data.</text>
</comment>
<sequence>MTHESLGPAPWRATVGRRVGRVLVKSLYAARAAAAHNVPAAGPVILAANHTGYLDGAVVLGLAPRPAHFLVLASTFELGVGPLLHFTGQIPLEQGRGDRVALTSALGVLERGGVVGIFPEGGRGRGDLARAEKGVAWLALQGHATVVPVACLGTRATGDLASSWPRLRSRLVVDFGEPVALTRAAGIPGRERLERAAEEIRVSLAGHVREASERHGIALPTDVAPDVWD</sequence>
<dbReference type="PANTHER" id="PTHR10434:SF11">
    <property type="entry name" value="1-ACYL-SN-GLYCEROL-3-PHOSPHATE ACYLTRANSFERASE"/>
    <property type="match status" value="1"/>
</dbReference>
<dbReference type="EMBL" id="BMEA01000001">
    <property type="protein sequence ID" value="GGB65927.1"/>
    <property type="molecule type" value="Genomic_DNA"/>
</dbReference>
<dbReference type="PANTHER" id="PTHR10434">
    <property type="entry name" value="1-ACYL-SN-GLYCEROL-3-PHOSPHATE ACYLTRANSFERASE"/>
    <property type="match status" value="1"/>
</dbReference>
<dbReference type="CDD" id="cd07989">
    <property type="entry name" value="LPLAT_AGPAT-like"/>
    <property type="match status" value="1"/>
</dbReference>
<accession>A0A8H9KR03</accession>
<dbReference type="Pfam" id="PF01553">
    <property type="entry name" value="Acyltransferase"/>
    <property type="match status" value="1"/>
</dbReference>
<reference evidence="4" key="1">
    <citation type="journal article" date="2014" name="Int. J. Syst. Evol. Microbiol.">
        <title>Complete genome sequence of Corynebacterium casei LMG S-19264T (=DSM 44701T), isolated from a smear-ripened cheese.</title>
        <authorList>
            <consortium name="US DOE Joint Genome Institute (JGI-PGF)"/>
            <person name="Walter F."/>
            <person name="Albersmeier A."/>
            <person name="Kalinowski J."/>
            <person name="Ruckert C."/>
        </authorList>
    </citation>
    <scope>NUCLEOTIDE SEQUENCE</scope>
    <source>
        <strain evidence="4">CGMCC 1.10749</strain>
    </source>
</reference>
<proteinExistence type="predicted"/>
<evidence type="ECO:0000313" key="4">
    <source>
        <dbReference type="EMBL" id="GGB65927.1"/>
    </source>
</evidence>
<keyword evidence="1 4" id="KW-0808">Transferase</keyword>
<dbReference type="GO" id="GO:0003841">
    <property type="term" value="F:1-acylglycerol-3-phosphate O-acyltransferase activity"/>
    <property type="evidence" value="ECO:0007669"/>
    <property type="project" value="TreeGrafter"/>
</dbReference>
<reference evidence="4" key="2">
    <citation type="submission" date="2020-09" db="EMBL/GenBank/DDBJ databases">
        <authorList>
            <person name="Sun Q."/>
            <person name="Zhou Y."/>
        </authorList>
    </citation>
    <scope>NUCLEOTIDE SEQUENCE</scope>
    <source>
        <strain evidence="4">CGMCC 1.10749</strain>
    </source>
</reference>
<feature type="domain" description="Phospholipid/glycerol acyltransferase" evidence="3">
    <location>
        <begin position="44"/>
        <end position="154"/>
    </location>
</feature>
<protein>
    <submittedName>
        <fullName evidence="4">1-acyl-sn-glycerol-3-phosphate acyltransferase</fullName>
    </submittedName>
</protein>
<evidence type="ECO:0000313" key="5">
    <source>
        <dbReference type="Proteomes" id="UP000628079"/>
    </source>
</evidence>
<dbReference type="GO" id="GO:0005886">
    <property type="term" value="C:plasma membrane"/>
    <property type="evidence" value="ECO:0007669"/>
    <property type="project" value="TreeGrafter"/>
</dbReference>
<dbReference type="InterPro" id="IPR002123">
    <property type="entry name" value="Plipid/glycerol_acylTrfase"/>
</dbReference>
<dbReference type="RefSeq" id="WP_035947530.1">
    <property type="nucleotide sequence ID" value="NZ_BMEA01000001.1"/>
</dbReference>
<evidence type="ECO:0000256" key="2">
    <source>
        <dbReference type="ARBA" id="ARBA00023315"/>
    </source>
</evidence>